<reference evidence="8 9" key="1">
    <citation type="submission" date="2019-02" db="EMBL/GenBank/DDBJ databases">
        <title>Deep-cultivation of Planctomycetes and their phenomic and genomic characterization uncovers novel biology.</title>
        <authorList>
            <person name="Wiegand S."/>
            <person name="Jogler M."/>
            <person name="Boedeker C."/>
            <person name="Pinto D."/>
            <person name="Vollmers J."/>
            <person name="Rivas-Marin E."/>
            <person name="Kohn T."/>
            <person name="Peeters S.H."/>
            <person name="Heuer A."/>
            <person name="Rast P."/>
            <person name="Oberbeckmann S."/>
            <person name="Bunk B."/>
            <person name="Jeske O."/>
            <person name="Meyerdierks A."/>
            <person name="Storesund J.E."/>
            <person name="Kallscheuer N."/>
            <person name="Luecker S."/>
            <person name="Lage O.M."/>
            <person name="Pohl T."/>
            <person name="Merkel B.J."/>
            <person name="Hornburger P."/>
            <person name="Mueller R.-W."/>
            <person name="Bruemmer F."/>
            <person name="Labrenz M."/>
            <person name="Spormann A.M."/>
            <person name="Op den Camp H."/>
            <person name="Overmann J."/>
            <person name="Amann R."/>
            <person name="Jetten M.S.M."/>
            <person name="Mascher T."/>
            <person name="Medema M.H."/>
            <person name="Devos D.P."/>
            <person name="Kaster A.-K."/>
            <person name="Ovreas L."/>
            <person name="Rohde M."/>
            <person name="Galperin M.Y."/>
            <person name="Jogler C."/>
        </authorList>
    </citation>
    <scope>NUCLEOTIDE SEQUENCE [LARGE SCALE GENOMIC DNA]</scope>
    <source>
        <strain evidence="8 9">Mal52</strain>
    </source>
</reference>
<evidence type="ECO:0000256" key="4">
    <source>
        <dbReference type="PROSITE-ProRule" id="PRU00433"/>
    </source>
</evidence>
<dbReference type="InterPro" id="IPR008977">
    <property type="entry name" value="PHM/PNGase_F_dom_sf"/>
</dbReference>
<dbReference type="Gene3D" id="2.60.120.310">
    <property type="entry name" value="Copper type II, ascorbate-dependent monooxygenase, N-terminal domain"/>
    <property type="match status" value="1"/>
</dbReference>
<dbReference type="PANTHER" id="PTHR43640">
    <property type="entry name" value="OS07G0260300 PROTEIN"/>
    <property type="match status" value="1"/>
</dbReference>
<proteinExistence type="predicted"/>
<evidence type="ECO:0000256" key="3">
    <source>
        <dbReference type="ARBA" id="ARBA00023157"/>
    </source>
</evidence>
<dbReference type="InterPro" id="IPR000866">
    <property type="entry name" value="AhpC/TSA"/>
</dbReference>
<evidence type="ECO:0000259" key="6">
    <source>
        <dbReference type="PROSITE" id="PS51007"/>
    </source>
</evidence>
<dbReference type="PROSITE" id="PS51352">
    <property type="entry name" value="THIOREDOXIN_2"/>
    <property type="match status" value="1"/>
</dbReference>
<dbReference type="KEGG" id="sdyn:Mal52_41310"/>
<keyword evidence="1 4" id="KW-0479">Metal-binding</keyword>
<evidence type="ECO:0000313" key="8">
    <source>
        <dbReference type="EMBL" id="QDU45636.1"/>
    </source>
</evidence>
<dbReference type="Gene3D" id="3.40.30.10">
    <property type="entry name" value="Glutaredoxin"/>
    <property type="match status" value="1"/>
</dbReference>
<feature type="signal peptide" evidence="5">
    <location>
        <begin position="1"/>
        <end position="24"/>
    </location>
</feature>
<evidence type="ECO:0000259" key="7">
    <source>
        <dbReference type="PROSITE" id="PS51352"/>
    </source>
</evidence>
<dbReference type="CDD" id="cd02969">
    <property type="entry name" value="PRX_like1"/>
    <property type="match status" value="1"/>
</dbReference>
<evidence type="ECO:0000256" key="5">
    <source>
        <dbReference type="SAM" id="SignalP"/>
    </source>
</evidence>
<dbReference type="GO" id="GO:0009055">
    <property type="term" value="F:electron transfer activity"/>
    <property type="evidence" value="ECO:0007669"/>
    <property type="project" value="InterPro"/>
</dbReference>
<dbReference type="PROSITE" id="PS51007">
    <property type="entry name" value="CYTC"/>
    <property type="match status" value="1"/>
</dbReference>
<dbReference type="SUPFAM" id="SSF52833">
    <property type="entry name" value="Thioredoxin-like"/>
    <property type="match status" value="1"/>
</dbReference>
<keyword evidence="5" id="KW-0732">Signal</keyword>
<organism evidence="8 9">
    <name type="scientific">Symmachiella dynata</name>
    <dbReference type="NCBI Taxonomy" id="2527995"/>
    <lineage>
        <taxon>Bacteria</taxon>
        <taxon>Pseudomonadati</taxon>
        <taxon>Planctomycetota</taxon>
        <taxon>Planctomycetia</taxon>
        <taxon>Planctomycetales</taxon>
        <taxon>Planctomycetaceae</taxon>
        <taxon>Symmachiella</taxon>
    </lineage>
</organism>
<dbReference type="RefSeq" id="WP_145378152.1">
    <property type="nucleotide sequence ID" value="NZ_CP036276.1"/>
</dbReference>
<keyword evidence="2 4" id="KW-0408">Iron</keyword>
<evidence type="ECO:0000313" key="9">
    <source>
        <dbReference type="Proteomes" id="UP000319383"/>
    </source>
</evidence>
<keyword evidence="9" id="KW-1185">Reference proteome</keyword>
<feature type="domain" description="Cytochrome c" evidence="6">
    <location>
        <begin position="208"/>
        <end position="291"/>
    </location>
</feature>
<dbReference type="InterPro" id="IPR047262">
    <property type="entry name" value="PRX-like1"/>
</dbReference>
<dbReference type="GO" id="GO:0016715">
    <property type="term" value="F:oxidoreductase activity, acting on paired donors, with incorporation or reduction of molecular oxygen, reduced ascorbate as one donor, and incorporation of one atom of oxygen"/>
    <property type="evidence" value="ECO:0007669"/>
    <property type="project" value="InterPro"/>
</dbReference>
<dbReference type="GO" id="GO:0005507">
    <property type="term" value="F:copper ion binding"/>
    <property type="evidence" value="ECO:0007669"/>
    <property type="project" value="InterPro"/>
</dbReference>
<dbReference type="GO" id="GO:0016209">
    <property type="term" value="F:antioxidant activity"/>
    <property type="evidence" value="ECO:0007669"/>
    <property type="project" value="InterPro"/>
</dbReference>
<dbReference type="InterPro" id="IPR036939">
    <property type="entry name" value="Cu2_ascorb_mOase_N_sf"/>
</dbReference>
<keyword evidence="3" id="KW-1015">Disulfide bond</keyword>
<name>A0A517ZT26_9PLAN</name>
<dbReference type="Proteomes" id="UP000319383">
    <property type="component" value="Chromosome"/>
</dbReference>
<dbReference type="InterPro" id="IPR013766">
    <property type="entry name" value="Thioredoxin_domain"/>
</dbReference>
<sequence precursor="true">MGKVISKRLLLCLVVVTISVPALGAESAPAKSVEDFKLRSHLGREWSLSDFADKKVVVITFLGTECPLAKLYGPRLTELQQQFADQSVAFIGINSNTQDSNTELSNYAERYKIRFPLLKDVGNHVADAMQAERTPEVFVLDEDRKVRYHGRIDNQYGVGVSRDTVQRHHVAVAVEELLAGKPVSLPKTKPVGCYIGRVKKSKPTGDVTYSNHIAAIFNKRCVECHRDGEIAPFPLTSYDDVIGWEETIVEVIEDQRMPPWFANPAHGEFRNDARLSEEEKSLIYEWVKNGMPEGDPAELPAPPKFTEGWRIPKPDQVFHMREEPFTVPAQGVVDYQYFVVETGWDEDKYIYAAEARPDNTSVVHHILVYIIPPGEREQTDARDVLVGYAPGSTPVQLRDGIALKVPAGSRLLFQMHYTPNGYEQHDRSYAGVCFIDKKDVTKLRKGRLAINTRFRIPPNTDNHSVTAEYEFHRDESLLAMTPHMHLRGKAFRYEAIYPDGKKEVLLDVPKYDFNWQLKYILDKPKRIPKGTTIHCTALFDNSKNNPANPDPDKKVRWGDQSWEEMMIGFFDTIPIEENNQPKLSKNVEIDPTGEWSWERRAGLKMVEESLSLKLEGEKLSGVLNTQNGPIEIEDAVVDGRRITFQVKPAQFRGAILAFDAQIDTAEIKGQATFTIEKVGKSQSFPWVARRSETTEKKANK</sequence>
<evidence type="ECO:0000256" key="2">
    <source>
        <dbReference type="ARBA" id="ARBA00023004"/>
    </source>
</evidence>
<feature type="domain" description="Thioredoxin" evidence="7">
    <location>
        <begin position="27"/>
        <end position="179"/>
    </location>
</feature>
<dbReference type="Gene3D" id="2.60.120.230">
    <property type="match status" value="1"/>
</dbReference>
<feature type="chain" id="PRO_5022088230" evidence="5">
    <location>
        <begin position="25"/>
        <end position="700"/>
    </location>
</feature>
<dbReference type="SUPFAM" id="SSF49742">
    <property type="entry name" value="PHM/PNGase F"/>
    <property type="match status" value="2"/>
</dbReference>
<dbReference type="InterPro" id="IPR009056">
    <property type="entry name" value="Cyt_c-like_dom"/>
</dbReference>
<dbReference type="InterPro" id="IPR036249">
    <property type="entry name" value="Thioredoxin-like_sf"/>
</dbReference>
<protein>
    <submittedName>
        <fullName evidence="8">Thiol-disulfide oxidoreductase</fullName>
    </submittedName>
</protein>
<dbReference type="EMBL" id="CP036276">
    <property type="protein sequence ID" value="QDU45636.1"/>
    <property type="molecule type" value="Genomic_DNA"/>
</dbReference>
<dbReference type="PANTHER" id="PTHR43640:SF1">
    <property type="entry name" value="THIOREDOXIN-DEPENDENT PEROXIREDOXIN"/>
    <property type="match status" value="1"/>
</dbReference>
<accession>A0A517ZT26</accession>
<dbReference type="InterPro" id="IPR014784">
    <property type="entry name" value="Cu2_ascorb_mOase-like_C"/>
</dbReference>
<gene>
    <name evidence="8" type="ORF">Mal52_41310</name>
</gene>
<evidence type="ECO:0000256" key="1">
    <source>
        <dbReference type="ARBA" id="ARBA00022723"/>
    </source>
</evidence>
<keyword evidence="4" id="KW-0349">Heme</keyword>
<dbReference type="AlphaFoldDB" id="A0A517ZT26"/>
<dbReference type="Pfam" id="PF00578">
    <property type="entry name" value="AhpC-TSA"/>
    <property type="match status" value="1"/>
</dbReference>
<dbReference type="GO" id="GO:0020037">
    <property type="term" value="F:heme binding"/>
    <property type="evidence" value="ECO:0007669"/>
    <property type="project" value="InterPro"/>
</dbReference>